<evidence type="ECO:0000313" key="5">
    <source>
        <dbReference type="RefSeq" id="XP_035828513.1"/>
    </source>
</evidence>
<dbReference type="InterPro" id="IPR038770">
    <property type="entry name" value="Na+/solute_symporter_sf"/>
</dbReference>
<protein>
    <submittedName>
        <fullName evidence="5">Sodium/bile acid cotransporter 7-B isoform X4</fullName>
    </submittedName>
</protein>
<keyword evidence="4" id="KW-1185">Reference proteome</keyword>
<dbReference type="Gene3D" id="1.20.1530.20">
    <property type="match status" value="1"/>
</dbReference>
<feature type="transmembrane region" description="Helical" evidence="2">
    <location>
        <begin position="227"/>
        <end position="244"/>
    </location>
</feature>
<keyword evidence="3" id="KW-0732">Signal</keyword>
<gene>
    <name evidence="5" type="primary">LOC101860369</name>
</gene>
<reference evidence="5" key="1">
    <citation type="submission" date="2025-08" db="UniProtKB">
        <authorList>
            <consortium name="RefSeq"/>
        </authorList>
    </citation>
    <scope>IDENTIFICATION</scope>
</reference>
<evidence type="ECO:0000256" key="1">
    <source>
        <dbReference type="ARBA" id="ARBA00006528"/>
    </source>
</evidence>
<sequence>MKNNHFCCGILIVILFAKLFPSIGNAGGILKPEITVKYIAVSVIFLNSGLTLPTEELKTAIFQWQLHLLVQGFTFVVFPLIVYGLVSVLQYTFLHPALLEGMTILSTMPPPVSSAIILTKSVGGNEAAAVFNSAFGSMLGIFVTPSLILLLLGSSNVQVPTQKIFQQLFTTVVLPLIIGQIIRNSQYRWLQRQRIPFRTIGHVLILFIIYTTFCATFSRTDIQMDTLSLLSTIVLSIPVIEIIFEGDPNISFLSVPLLVYNPMQIVLGGMSISLFRQWLIDQKTKRRKPPFHWYHV</sequence>
<comment type="similarity">
    <text evidence="1">Belongs to the bile acid:sodium symporter (BASS) (TC 2.A.28) family.</text>
</comment>
<evidence type="ECO:0000313" key="4">
    <source>
        <dbReference type="Proteomes" id="UP000694888"/>
    </source>
</evidence>
<dbReference type="RefSeq" id="XP_035828513.1">
    <property type="nucleotide sequence ID" value="XM_035972620.1"/>
</dbReference>
<dbReference type="Pfam" id="PF13593">
    <property type="entry name" value="SBF_like"/>
    <property type="match status" value="1"/>
</dbReference>
<feature type="transmembrane region" description="Helical" evidence="2">
    <location>
        <begin position="259"/>
        <end position="279"/>
    </location>
</feature>
<feature type="signal peptide" evidence="3">
    <location>
        <begin position="1"/>
        <end position="26"/>
    </location>
</feature>
<proteinExistence type="inferred from homology"/>
<feature type="transmembrane region" description="Helical" evidence="2">
    <location>
        <begin position="66"/>
        <end position="86"/>
    </location>
</feature>
<feature type="transmembrane region" description="Helical" evidence="2">
    <location>
        <begin position="195"/>
        <end position="215"/>
    </location>
</feature>
<feature type="chain" id="PRO_5045429526" evidence="3">
    <location>
        <begin position="27"/>
        <end position="296"/>
    </location>
</feature>
<keyword evidence="2" id="KW-0472">Membrane</keyword>
<feature type="transmembrane region" description="Helical" evidence="2">
    <location>
        <begin position="36"/>
        <end position="54"/>
    </location>
</feature>
<evidence type="ECO:0000256" key="3">
    <source>
        <dbReference type="SAM" id="SignalP"/>
    </source>
</evidence>
<dbReference type="InterPro" id="IPR016833">
    <property type="entry name" value="Put_Na-Bile_cotransptr"/>
</dbReference>
<name>A0ABM1W1H0_APLCA</name>
<dbReference type="Proteomes" id="UP000694888">
    <property type="component" value="Unplaced"/>
</dbReference>
<feature type="transmembrane region" description="Helical" evidence="2">
    <location>
        <begin position="129"/>
        <end position="152"/>
    </location>
</feature>
<feature type="transmembrane region" description="Helical" evidence="2">
    <location>
        <begin position="164"/>
        <end position="183"/>
    </location>
</feature>
<dbReference type="PANTHER" id="PTHR18640">
    <property type="entry name" value="SOLUTE CARRIER FAMILY 10 MEMBER 7"/>
    <property type="match status" value="1"/>
</dbReference>
<keyword evidence="2" id="KW-0812">Transmembrane</keyword>
<evidence type="ECO:0000256" key="2">
    <source>
        <dbReference type="SAM" id="Phobius"/>
    </source>
</evidence>
<accession>A0ABM1W1H0</accession>
<keyword evidence="2" id="KW-1133">Transmembrane helix</keyword>
<organism evidence="4 5">
    <name type="scientific">Aplysia californica</name>
    <name type="common">California sea hare</name>
    <dbReference type="NCBI Taxonomy" id="6500"/>
    <lineage>
        <taxon>Eukaryota</taxon>
        <taxon>Metazoa</taxon>
        <taxon>Spiralia</taxon>
        <taxon>Lophotrochozoa</taxon>
        <taxon>Mollusca</taxon>
        <taxon>Gastropoda</taxon>
        <taxon>Heterobranchia</taxon>
        <taxon>Euthyneura</taxon>
        <taxon>Tectipleura</taxon>
        <taxon>Aplysiida</taxon>
        <taxon>Aplysioidea</taxon>
        <taxon>Aplysiidae</taxon>
        <taxon>Aplysia</taxon>
    </lineage>
</organism>
<dbReference type="PANTHER" id="PTHR18640:SF5">
    <property type="entry name" value="SODIUM_BILE ACID COTRANSPORTER 7"/>
    <property type="match status" value="1"/>
</dbReference>
<dbReference type="GeneID" id="101860369"/>